<feature type="chain" id="PRO_5040415785" evidence="7">
    <location>
        <begin position="30"/>
        <end position="552"/>
    </location>
</feature>
<comment type="subcellular location">
    <subcellularLocation>
        <location evidence="1">Membrane</location>
        <topology evidence="1">Single-pass membrane protein</topology>
    </subcellularLocation>
</comment>
<dbReference type="AlphaFoldDB" id="A0A9P7ZM15"/>
<dbReference type="EMBL" id="MU251255">
    <property type="protein sequence ID" value="KAG9254075.1"/>
    <property type="molecule type" value="Genomic_DNA"/>
</dbReference>
<dbReference type="Gene3D" id="2.40.70.10">
    <property type="entry name" value="Acid Proteases"/>
    <property type="match status" value="2"/>
</dbReference>
<keyword evidence="3 6" id="KW-1133">Transmembrane helix</keyword>
<keyword evidence="4 6" id="KW-0472">Membrane</keyword>
<organism evidence="9 10">
    <name type="scientific">Emericellopsis atlantica</name>
    <dbReference type="NCBI Taxonomy" id="2614577"/>
    <lineage>
        <taxon>Eukaryota</taxon>
        <taxon>Fungi</taxon>
        <taxon>Dikarya</taxon>
        <taxon>Ascomycota</taxon>
        <taxon>Pezizomycotina</taxon>
        <taxon>Sordariomycetes</taxon>
        <taxon>Hypocreomycetidae</taxon>
        <taxon>Hypocreales</taxon>
        <taxon>Bionectriaceae</taxon>
        <taxon>Emericellopsis</taxon>
    </lineage>
</organism>
<feature type="transmembrane region" description="Helical" evidence="6">
    <location>
        <begin position="466"/>
        <end position="488"/>
    </location>
</feature>
<evidence type="ECO:0000313" key="9">
    <source>
        <dbReference type="EMBL" id="KAG9254075.1"/>
    </source>
</evidence>
<dbReference type="Proteomes" id="UP000887229">
    <property type="component" value="Unassembled WGS sequence"/>
</dbReference>
<protein>
    <submittedName>
        <fullName evidence="9">Aspartic peptidase domain-containing protein</fullName>
    </submittedName>
</protein>
<evidence type="ECO:0000256" key="7">
    <source>
        <dbReference type="SAM" id="SignalP"/>
    </source>
</evidence>
<sequence>MDVTRAPLCRRSLALCLLFIALYTCPSFAECGPYPIGTRLGNVSLTNGQTARGVAYSVGSPEQEFAFLPQWPLNNVMAYGTNGKCTPPSPADESGCTTWRGGQYDSLSSSTRRGITQDSYPKDADNYPSMNFYSDELKLNDNVTMSRVPIGVPLEDWGQEGYHPMMAVGLGTNSSILNMLKADGSILSRTWSMFHGWTGASSTSQHDGTFVFGGYDRAKVSGRGYKMSLTKDEGCASEMMITVGDMILNFPNGTTKSLFTSESKSFSACLVPDYPVIMTIPQDPYFERFQEITQTTISERTAGLSYYSVLYDDGDDPYEGDLTIEIQSGPSIRIPNHQLVTPQKYIDEDTRGWAANASKPNLLLNPIQDVNANDLPKLGRYFLSSAYVMLNQDAGEFTLWSSNPTDVEDLVAIDEKGDELTEFCNPTPTPSPSSDPSSSPTGELVGGESTGGEDPGEESTMSTGTIVGIAVGGAAGLGAIVAAVVILWRRRRRNKTRDVLNRDETGPSSHNAVMIEDPYAKNNYYHAELPGGTPSPLDHGKSVHPSHYELAG</sequence>
<reference evidence="9" key="1">
    <citation type="journal article" date="2021" name="IMA Fungus">
        <title>Genomic characterization of three marine fungi, including Emericellopsis atlantica sp. nov. with signatures of a generalist lifestyle and marine biomass degradation.</title>
        <authorList>
            <person name="Hagestad O.C."/>
            <person name="Hou L."/>
            <person name="Andersen J.H."/>
            <person name="Hansen E.H."/>
            <person name="Altermark B."/>
            <person name="Li C."/>
            <person name="Kuhnert E."/>
            <person name="Cox R.J."/>
            <person name="Crous P.W."/>
            <person name="Spatafora J.W."/>
            <person name="Lail K."/>
            <person name="Amirebrahimi M."/>
            <person name="Lipzen A."/>
            <person name="Pangilinan J."/>
            <person name="Andreopoulos W."/>
            <person name="Hayes R.D."/>
            <person name="Ng V."/>
            <person name="Grigoriev I.V."/>
            <person name="Jackson S.A."/>
            <person name="Sutton T.D.S."/>
            <person name="Dobson A.D.W."/>
            <person name="Rama T."/>
        </authorList>
    </citation>
    <scope>NUCLEOTIDE SEQUENCE</scope>
    <source>
        <strain evidence="9">TS7</strain>
    </source>
</reference>
<comment type="caution">
    <text evidence="9">The sequence shown here is derived from an EMBL/GenBank/DDBJ whole genome shotgun (WGS) entry which is preliminary data.</text>
</comment>
<dbReference type="InterPro" id="IPR051694">
    <property type="entry name" value="Immunoregulatory_rcpt-like"/>
</dbReference>
<evidence type="ECO:0000259" key="8">
    <source>
        <dbReference type="PROSITE" id="PS51767"/>
    </source>
</evidence>
<proteinExistence type="predicted"/>
<dbReference type="GeneID" id="70288346"/>
<evidence type="ECO:0000256" key="4">
    <source>
        <dbReference type="ARBA" id="ARBA00023136"/>
    </source>
</evidence>
<dbReference type="InterPro" id="IPR033121">
    <property type="entry name" value="PEPTIDASE_A1"/>
</dbReference>
<evidence type="ECO:0000256" key="3">
    <source>
        <dbReference type="ARBA" id="ARBA00022989"/>
    </source>
</evidence>
<dbReference type="GO" id="GO:0071944">
    <property type="term" value="C:cell periphery"/>
    <property type="evidence" value="ECO:0007669"/>
    <property type="project" value="UniProtKB-ARBA"/>
</dbReference>
<feature type="region of interest" description="Disordered" evidence="5">
    <location>
        <begin position="526"/>
        <end position="552"/>
    </location>
</feature>
<accession>A0A9P7ZM15</accession>
<dbReference type="PANTHER" id="PTHR15549">
    <property type="entry name" value="PAIRED IMMUNOGLOBULIN-LIKE TYPE 2 RECEPTOR"/>
    <property type="match status" value="1"/>
</dbReference>
<dbReference type="SUPFAM" id="SSF50630">
    <property type="entry name" value="Acid proteases"/>
    <property type="match status" value="1"/>
</dbReference>
<evidence type="ECO:0000256" key="6">
    <source>
        <dbReference type="SAM" id="Phobius"/>
    </source>
</evidence>
<feature type="domain" description="Peptidase A1" evidence="8">
    <location>
        <begin position="52"/>
        <end position="400"/>
    </location>
</feature>
<evidence type="ECO:0000313" key="10">
    <source>
        <dbReference type="Proteomes" id="UP000887229"/>
    </source>
</evidence>
<dbReference type="InterPro" id="IPR021109">
    <property type="entry name" value="Peptidase_aspartic_dom_sf"/>
</dbReference>
<evidence type="ECO:0000256" key="2">
    <source>
        <dbReference type="ARBA" id="ARBA00022692"/>
    </source>
</evidence>
<dbReference type="PROSITE" id="PS51767">
    <property type="entry name" value="PEPTIDASE_A1"/>
    <property type="match status" value="1"/>
</dbReference>
<keyword evidence="10" id="KW-1185">Reference proteome</keyword>
<dbReference type="RefSeq" id="XP_046117999.1">
    <property type="nucleotide sequence ID" value="XM_046257443.1"/>
</dbReference>
<evidence type="ECO:0000256" key="1">
    <source>
        <dbReference type="ARBA" id="ARBA00004167"/>
    </source>
</evidence>
<keyword evidence="7" id="KW-0732">Signal</keyword>
<keyword evidence="2 6" id="KW-0812">Transmembrane</keyword>
<feature type="region of interest" description="Disordered" evidence="5">
    <location>
        <begin position="420"/>
        <end position="461"/>
    </location>
</feature>
<feature type="signal peptide" evidence="7">
    <location>
        <begin position="1"/>
        <end position="29"/>
    </location>
</feature>
<gene>
    <name evidence="9" type="ORF">F5Z01DRAFT_116336</name>
</gene>
<dbReference type="GO" id="GO:0016020">
    <property type="term" value="C:membrane"/>
    <property type="evidence" value="ECO:0007669"/>
    <property type="project" value="UniProtKB-SubCell"/>
</dbReference>
<name>A0A9P7ZM15_9HYPO</name>
<dbReference type="OrthoDB" id="5361565at2759"/>
<evidence type="ECO:0000256" key="5">
    <source>
        <dbReference type="SAM" id="MobiDB-lite"/>
    </source>
</evidence>